<feature type="domain" description="HAMP" evidence="12">
    <location>
        <begin position="318"/>
        <end position="373"/>
    </location>
</feature>
<dbReference type="Pfam" id="PF00672">
    <property type="entry name" value="HAMP"/>
    <property type="match status" value="1"/>
</dbReference>
<evidence type="ECO:0000313" key="14">
    <source>
        <dbReference type="Proteomes" id="UP000006556"/>
    </source>
</evidence>
<evidence type="ECO:0000256" key="6">
    <source>
        <dbReference type="ARBA" id="ARBA00023136"/>
    </source>
</evidence>
<dbReference type="PROSITE" id="PS50885">
    <property type="entry name" value="HAMP"/>
    <property type="match status" value="1"/>
</dbReference>
<comment type="similarity">
    <text evidence="8">Belongs to the methyl-accepting chemotaxis (MCP) protein family.</text>
</comment>
<evidence type="ECO:0000313" key="13">
    <source>
        <dbReference type="EMBL" id="BAF58382.1"/>
    </source>
</evidence>
<dbReference type="KEGG" id="pth:PTH_0201"/>
<dbReference type="CDD" id="cd11386">
    <property type="entry name" value="MCP_signal"/>
    <property type="match status" value="1"/>
</dbReference>
<name>A5D5V0_PELTS</name>
<dbReference type="GO" id="GO:0006935">
    <property type="term" value="P:chemotaxis"/>
    <property type="evidence" value="ECO:0007669"/>
    <property type="project" value="UniProtKB-KW"/>
</dbReference>
<dbReference type="InterPro" id="IPR003660">
    <property type="entry name" value="HAMP_dom"/>
</dbReference>
<reference evidence="14" key="1">
    <citation type="journal article" date="2008" name="Genome Res.">
        <title>The genome of Pelotomaculum thermopropionicum reveals niche-associated evolution in anaerobic microbiota.</title>
        <authorList>
            <person name="Kosaka T."/>
            <person name="Kato S."/>
            <person name="Shimoyama T."/>
            <person name="Ishii S."/>
            <person name="Abe T."/>
            <person name="Watanabe K."/>
        </authorList>
    </citation>
    <scope>NUCLEOTIDE SEQUENCE [LARGE SCALE GENOMIC DNA]</scope>
    <source>
        <strain evidence="14">DSM 13744 / JCM 10971 / SI</strain>
    </source>
</reference>
<dbReference type="STRING" id="370438.PTH_0201"/>
<dbReference type="Proteomes" id="UP000006556">
    <property type="component" value="Chromosome"/>
</dbReference>
<dbReference type="CDD" id="cd12912">
    <property type="entry name" value="PDC2_MCP_like"/>
    <property type="match status" value="1"/>
</dbReference>
<proteinExistence type="inferred from homology"/>
<dbReference type="GO" id="GO:0005886">
    <property type="term" value="C:plasma membrane"/>
    <property type="evidence" value="ECO:0007669"/>
    <property type="project" value="UniProtKB-SubCell"/>
</dbReference>
<evidence type="ECO:0000256" key="8">
    <source>
        <dbReference type="ARBA" id="ARBA00029447"/>
    </source>
</evidence>
<evidence type="ECO:0000256" key="10">
    <source>
        <dbReference type="SAM" id="Phobius"/>
    </source>
</evidence>
<evidence type="ECO:0000259" key="12">
    <source>
        <dbReference type="PROSITE" id="PS50885"/>
    </source>
</evidence>
<evidence type="ECO:0000256" key="9">
    <source>
        <dbReference type="PROSITE-ProRule" id="PRU00284"/>
    </source>
</evidence>
<dbReference type="EMBL" id="AP009389">
    <property type="protein sequence ID" value="BAF58382.1"/>
    <property type="molecule type" value="Genomic_DNA"/>
</dbReference>
<evidence type="ECO:0000256" key="1">
    <source>
        <dbReference type="ARBA" id="ARBA00004651"/>
    </source>
</evidence>
<evidence type="ECO:0000256" key="5">
    <source>
        <dbReference type="ARBA" id="ARBA00022989"/>
    </source>
</evidence>
<evidence type="ECO:0000256" key="7">
    <source>
        <dbReference type="ARBA" id="ARBA00023224"/>
    </source>
</evidence>
<dbReference type="CDD" id="cd06225">
    <property type="entry name" value="HAMP"/>
    <property type="match status" value="1"/>
</dbReference>
<dbReference type="PROSITE" id="PS51257">
    <property type="entry name" value="PROKAR_LIPOPROTEIN"/>
    <property type="match status" value="1"/>
</dbReference>
<dbReference type="SMART" id="SM00304">
    <property type="entry name" value="HAMP"/>
    <property type="match status" value="1"/>
</dbReference>
<evidence type="ECO:0000259" key="11">
    <source>
        <dbReference type="PROSITE" id="PS50111"/>
    </source>
</evidence>
<feature type="transmembrane region" description="Helical" evidence="10">
    <location>
        <begin position="12"/>
        <end position="31"/>
    </location>
</feature>
<dbReference type="InterPro" id="IPR004090">
    <property type="entry name" value="Chemotax_Me-accpt_rcpt"/>
</dbReference>
<dbReference type="AlphaFoldDB" id="A5D5V0"/>
<protein>
    <submittedName>
        <fullName evidence="13">Hypothetical membrane protein</fullName>
    </submittedName>
</protein>
<dbReference type="HOGENOM" id="CLU_000445_107_19_9"/>
<dbReference type="Gene3D" id="3.30.450.20">
    <property type="entry name" value="PAS domain"/>
    <property type="match status" value="1"/>
</dbReference>
<sequence>MVGKVTGSLRLRMTILFGLVVLIGCLVLALVSEFKSTAALEGEAKEAMLKVARQAAETVDSQVRARVYVLEVLANNSIIRGVSAGREAALEEKLSVLREAQKAAEGLGFKEFTVVDREGNGNISNGGKVYVADREYFKTALSGKLCITSTLISKADNSVVFSYNLPIRHHATGEITGVLTGIVDGAKFSELIGAVTYGRTGHALAVDGAGKIIAHKDAERVRAQENIVEQAASNKDLASLAAVVAKMAKGEEGVEGYVLQGQNMLIAYAPVKTTGWSVAVTAPVNEVLERAAGLKWAMLAVSLAIIVLALVLTYVMAKTVAEPLSQAVNYLGQLAEGNFTSRVQEKHLKRNDEIGRLAQAVDRMWTSLREMFLTIREDAQNLAANSEELAASAEEVSATVEEVASTTGEVASMAEKSLENASRTAEESRNVVAVAESGGATVGKTIEKINSIAASAARMGESVQNLGELSARIGNITDVITGIADQTNLLALNAAIEAARAGEQGRGFAVVAEEVRKLAEQSADAAKEIGQLIGQIQSGVEAAVKAMEYGSAEVKDGVELASQAGAALRDIIGAVNKNIGLMEEIIQGARQASEGMQQLSASNEQVTSTIQQVAGATQQLAEIASRLQASVNRFKI</sequence>
<dbReference type="InterPro" id="IPR004089">
    <property type="entry name" value="MCPsignal_dom"/>
</dbReference>
<dbReference type="GO" id="GO:0004888">
    <property type="term" value="F:transmembrane signaling receptor activity"/>
    <property type="evidence" value="ECO:0007669"/>
    <property type="project" value="InterPro"/>
</dbReference>
<dbReference type="SMART" id="SM00283">
    <property type="entry name" value="MA"/>
    <property type="match status" value="1"/>
</dbReference>
<dbReference type="InterPro" id="IPR033479">
    <property type="entry name" value="dCache_1"/>
</dbReference>
<feature type="transmembrane region" description="Helical" evidence="10">
    <location>
        <begin position="296"/>
        <end position="317"/>
    </location>
</feature>
<dbReference type="PROSITE" id="PS50111">
    <property type="entry name" value="CHEMOTAXIS_TRANSDUC_2"/>
    <property type="match status" value="1"/>
</dbReference>
<keyword evidence="6 10" id="KW-0472">Membrane</keyword>
<feature type="domain" description="Methyl-accepting transducer" evidence="11">
    <location>
        <begin position="371"/>
        <end position="614"/>
    </location>
</feature>
<dbReference type="Pfam" id="PF00015">
    <property type="entry name" value="MCPsignal"/>
    <property type="match status" value="1"/>
</dbReference>
<keyword evidence="14" id="KW-1185">Reference proteome</keyword>
<keyword evidence="3" id="KW-0145">Chemotaxis</keyword>
<dbReference type="PANTHER" id="PTHR32089">
    <property type="entry name" value="METHYL-ACCEPTING CHEMOTAXIS PROTEIN MCPB"/>
    <property type="match status" value="1"/>
</dbReference>
<evidence type="ECO:0000256" key="3">
    <source>
        <dbReference type="ARBA" id="ARBA00022500"/>
    </source>
</evidence>
<dbReference type="FunFam" id="1.10.287.950:FF:000001">
    <property type="entry name" value="Methyl-accepting chemotaxis sensory transducer"/>
    <property type="match status" value="1"/>
</dbReference>
<evidence type="ECO:0000256" key="2">
    <source>
        <dbReference type="ARBA" id="ARBA00022475"/>
    </source>
</evidence>
<dbReference type="PRINTS" id="PR00260">
    <property type="entry name" value="CHEMTRNSDUCR"/>
</dbReference>
<dbReference type="SUPFAM" id="SSF58104">
    <property type="entry name" value="Methyl-accepting chemotaxis protein (MCP) signaling domain"/>
    <property type="match status" value="1"/>
</dbReference>
<dbReference type="eggNOG" id="COG0840">
    <property type="taxonomic scope" value="Bacteria"/>
</dbReference>
<comment type="subcellular location">
    <subcellularLocation>
        <location evidence="1">Cell membrane</location>
        <topology evidence="1">Multi-pass membrane protein</topology>
    </subcellularLocation>
</comment>
<keyword evidence="5 10" id="KW-1133">Transmembrane helix</keyword>
<dbReference type="PANTHER" id="PTHR32089:SF112">
    <property type="entry name" value="LYSOZYME-LIKE PROTEIN-RELATED"/>
    <property type="match status" value="1"/>
</dbReference>
<dbReference type="GO" id="GO:0007165">
    <property type="term" value="P:signal transduction"/>
    <property type="evidence" value="ECO:0007669"/>
    <property type="project" value="UniProtKB-KW"/>
</dbReference>
<gene>
    <name evidence="13" type="ordered locus">PTH_0201</name>
</gene>
<keyword evidence="4 10" id="KW-0812">Transmembrane</keyword>
<dbReference type="Gene3D" id="1.10.287.950">
    <property type="entry name" value="Methyl-accepting chemotaxis protein"/>
    <property type="match status" value="1"/>
</dbReference>
<accession>A5D5V0</accession>
<evidence type="ECO:0000256" key="4">
    <source>
        <dbReference type="ARBA" id="ARBA00022692"/>
    </source>
</evidence>
<dbReference type="Pfam" id="PF02743">
    <property type="entry name" value="dCache_1"/>
    <property type="match status" value="1"/>
</dbReference>
<organism evidence="13 14">
    <name type="scientific">Pelotomaculum thermopropionicum (strain DSM 13744 / JCM 10971 / SI)</name>
    <dbReference type="NCBI Taxonomy" id="370438"/>
    <lineage>
        <taxon>Bacteria</taxon>
        <taxon>Bacillati</taxon>
        <taxon>Bacillota</taxon>
        <taxon>Clostridia</taxon>
        <taxon>Eubacteriales</taxon>
        <taxon>Desulfotomaculaceae</taxon>
        <taxon>Pelotomaculum</taxon>
    </lineage>
</organism>
<keyword evidence="2" id="KW-1003">Cell membrane</keyword>
<keyword evidence="7 9" id="KW-0807">Transducer</keyword>